<dbReference type="Pfam" id="PF12704">
    <property type="entry name" value="MacB_PCD"/>
    <property type="match status" value="2"/>
</dbReference>
<feature type="domain" description="MacB-like periplasmic core" evidence="8">
    <location>
        <begin position="20"/>
        <end position="235"/>
    </location>
</feature>
<feature type="transmembrane region" description="Helical" evidence="6">
    <location>
        <begin position="422"/>
        <end position="441"/>
    </location>
</feature>
<dbReference type="GO" id="GO:0005886">
    <property type="term" value="C:plasma membrane"/>
    <property type="evidence" value="ECO:0007669"/>
    <property type="project" value="UniProtKB-SubCell"/>
</dbReference>
<evidence type="ECO:0000313" key="9">
    <source>
        <dbReference type="EMBL" id="SEL70811.1"/>
    </source>
</evidence>
<gene>
    <name evidence="9" type="ORF">SAMN05661044_03190</name>
</gene>
<keyword evidence="10" id="KW-1185">Reference proteome</keyword>
<name>A0A1H7SDR8_OLID1</name>
<dbReference type="PROSITE" id="PS51257">
    <property type="entry name" value="PROKAR_LIPOPROTEIN"/>
    <property type="match status" value="1"/>
</dbReference>
<evidence type="ECO:0000313" key="10">
    <source>
        <dbReference type="Proteomes" id="UP000199421"/>
    </source>
</evidence>
<dbReference type="InterPro" id="IPR025857">
    <property type="entry name" value="MacB_PCD"/>
</dbReference>
<evidence type="ECO:0000256" key="1">
    <source>
        <dbReference type="ARBA" id="ARBA00004651"/>
    </source>
</evidence>
<evidence type="ECO:0000256" key="4">
    <source>
        <dbReference type="ARBA" id="ARBA00022989"/>
    </source>
</evidence>
<comment type="subcellular location">
    <subcellularLocation>
        <location evidence="1">Cell membrane</location>
        <topology evidence="1">Multi-pass membrane protein</topology>
    </subcellularLocation>
</comment>
<dbReference type="EMBL" id="FOAF01000003">
    <property type="protein sequence ID" value="SEL70811.1"/>
    <property type="molecule type" value="Genomic_DNA"/>
</dbReference>
<keyword evidence="5 6" id="KW-0472">Membrane</keyword>
<evidence type="ECO:0000259" key="7">
    <source>
        <dbReference type="Pfam" id="PF02687"/>
    </source>
</evidence>
<evidence type="ECO:0000256" key="2">
    <source>
        <dbReference type="ARBA" id="ARBA00022475"/>
    </source>
</evidence>
<sequence>MIKNYLKIAWRSLLKGKGYSFINIFGLALGLSCFMLISLWIRDELSYNHFLTDADRVYAVRINSLFNGEIQTGNMTPGPLEPALRSDIPEIEAVTKLGYAPNLLLSTENKSVKEVGWYASSDFFKVFRFKPLSGNPAQALASIDQIVITKTLALKHFNTTNAIGRTIEVDKNKVYTIGAVIDDIPENSTLQFAWLLNFKINEQDWMKTWGNNSFQTYVKLKPNTTAAQAMASMKNIYNRYQTDMKSTPILQPIKDIYLYGSYKNGQPDGGRIAYVHIFLLVALFILVIACVNFMNLATARSAKRAKEVGVLKTVGAPRKTLIIQFYIESLLTTLTAVILAFIFVWLFLPYFNSSFEKHIALSSSDPILWCGILVLVFFTTFIAGSYPAIFLSSFQPINILKGTFTSRNRGLKLDVLTIRKGLVVFQFTLSIFLIVSILVIGNQVNYIQNLNLGMDKENVLYVPLEGNLYTKSETFRQKAASLPSVVAASTVGMLPMNLQSTSNDLSWEGKDPNLQTATTVALVGYDFTKTMHIDIVSGRDFSIEHPADTSAYVINETAAKLMGMKDPVGKQINFWNGKQTIIGVMRDFHTESLHTPIKPLVLCFSNKENGYMMVRTQAGKLKEALTALSTLTKNMNPDYPFEYHFADETYEEMYKSEQQVNLLVRYFGALAIIISCMGLFALVSFAAEQRTKEISIRKVVGASLINIVNLLSKDFLKLVLGAVFIAFPLAFWAVNKWLNSFEYKIDLGWEIFVLAGAISLLIALLTVSIQAIKAALANPVNSLRNE</sequence>
<dbReference type="InterPro" id="IPR003838">
    <property type="entry name" value="ABC3_permease_C"/>
</dbReference>
<dbReference type="Proteomes" id="UP000199421">
    <property type="component" value="Unassembled WGS sequence"/>
</dbReference>
<protein>
    <submittedName>
        <fullName evidence="9">Duplicated orphan permease</fullName>
    </submittedName>
</protein>
<proteinExistence type="predicted"/>
<dbReference type="PANTHER" id="PTHR30572:SF18">
    <property type="entry name" value="ABC-TYPE MACROLIDE FAMILY EXPORT SYSTEM PERMEASE COMPONENT 2"/>
    <property type="match status" value="1"/>
</dbReference>
<feature type="transmembrane region" description="Helical" evidence="6">
    <location>
        <begin position="715"/>
        <end position="735"/>
    </location>
</feature>
<feature type="transmembrane region" description="Helical" evidence="6">
    <location>
        <begin position="666"/>
        <end position="687"/>
    </location>
</feature>
<keyword evidence="3 6" id="KW-0812">Transmembrane</keyword>
<dbReference type="GO" id="GO:0022857">
    <property type="term" value="F:transmembrane transporter activity"/>
    <property type="evidence" value="ECO:0007669"/>
    <property type="project" value="TreeGrafter"/>
</dbReference>
<keyword evidence="2" id="KW-1003">Cell membrane</keyword>
<dbReference type="Pfam" id="PF02687">
    <property type="entry name" value="FtsX"/>
    <property type="match status" value="2"/>
</dbReference>
<evidence type="ECO:0000259" key="8">
    <source>
        <dbReference type="Pfam" id="PF12704"/>
    </source>
</evidence>
<evidence type="ECO:0000256" key="6">
    <source>
        <dbReference type="SAM" id="Phobius"/>
    </source>
</evidence>
<feature type="transmembrane region" description="Helical" evidence="6">
    <location>
        <begin position="273"/>
        <end position="294"/>
    </location>
</feature>
<organism evidence="9 10">
    <name type="scientific">Olivibacter domesticus</name>
    <name type="common">Pseudosphingobacterium domesticum</name>
    <dbReference type="NCBI Taxonomy" id="407022"/>
    <lineage>
        <taxon>Bacteria</taxon>
        <taxon>Pseudomonadati</taxon>
        <taxon>Bacteroidota</taxon>
        <taxon>Sphingobacteriia</taxon>
        <taxon>Sphingobacteriales</taxon>
        <taxon>Sphingobacteriaceae</taxon>
        <taxon>Olivibacter</taxon>
    </lineage>
</organism>
<dbReference type="RefSeq" id="WP_093326334.1">
    <property type="nucleotide sequence ID" value="NZ_FOAF01000003.1"/>
</dbReference>
<reference evidence="10" key="1">
    <citation type="submission" date="2016-10" db="EMBL/GenBank/DDBJ databases">
        <authorList>
            <person name="Varghese N."/>
            <person name="Submissions S."/>
        </authorList>
    </citation>
    <scope>NUCLEOTIDE SEQUENCE [LARGE SCALE GENOMIC DNA]</scope>
    <source>
        <strain evidence="10">DSM 18733</strain>
    </source>
</reference>
<feature type="domain" description="ABC3 transporter permease C-terminal" evidence="7">
    <location>
        <begin position="280"/>
        <end position="396"/>
    </location>
</feature>
<feature type="transmembrane region" description="Helical" evidence="6">
    <location>
        <begin position="325"/>
        <end position="346"/>
    </location>
</feature>
<feature type="transmembrane region" description="Helical" evidence="6">
    <location>
        <begin position="747"/>
        <end position="767"/>
    </location>
</feature>
<dbReference type="OrthoDB" id="1451596at2"/>
<keyword evidence="4 6" id="KW-1133">Transmembrane helix</keyword>
<feature type="transmembrane region" description="Helical" evidence="6">
    <location>
        <begin position="21"/>
        <end position="41"/>
    </location>
</feature>
<evidence type="ECO:0000256" key="3">
    <source>
        <dbReference type="ARBA" id="ARBA00022692"/>
    </source>
</evidence>
<dbReference type="AlphaFoldDB" id="A0A1H7SDR8"/>
<feature type="domain" description="ABC3 transporter permease C-terminal" evidence="7">
    <location>
        <begin position="667"/>
        <end position="776"/>
    </location>
</feature>
<feature type="transmembrane region" description="Helical" evidence="6">
    <location>
        <begin position="366"/>
        <end position="391"/>
    </location>
</feature>
<dbReference type="PANTHER" id="PTHR30572">
    <property type="entry name" value="MEMBRANE COMPONENT OF TRANSPORTER-RELATED"/>
    <property type="match status" value="1"/>
</dbReference>
<feature type="domain" description="MacB-like periplasmic core" evidence="8">
    <location>
        <begin position="428"/>
        <end position="624"/>
    </location>
</feature>
<dbReference type="STRING" id="407022.SAMN05661044_03190"/>
<evidence type="ECO:0000256" key="5">
    <source>
        <dbReference type="ARBA" id="ARBA00023136"/>
    </source>
</evidence>
<accession>A0A1H7SDR8</accession>
<dbReference type="InterPro" id="IPR050250">
    <property type="entry name" value="Macrolide_Exporter_MacB"/>
</dbReference>